<feature type="compositionally biased region" description="Basic and acidic residues" evidence="8">
    <location>
        <begin position="28"/>
        <end position="38"/>
    </location>
</feature>
<dbReference type="InterPro" id="IPR008991">
    <property type="entry name" value="Translation_prot_SH3-like_sf"/>
</dbReference>
<keyword evidence="12" id="KW-1185">Reference proteome</keyword>
<dbReference type="NCBIfam" id="TIGR01171">
    <property type="entry name" value="rplB_bact"/>
    <property type="match status" value="1"/>
</dbReference>
<keyword evidence="5 7" id="KW-0687">Ribonucleoprotein</keyword>
<evidence type="ECO:0000256" key="1">
    <source>
        <dbReference type="ARBA" id="ARBA00005636"/>
    </source>
</evidence>
<accession>A0A100YWL7</accession>
<evidence type="ECO:0000259" key="10">
    <source>
        <dbReference type="SMART" id="SM01383"/>
    </source>
</evidence>
<dbReference type="GO" id="GO:0002181">
    <property type="term" value="P:cytoplasmic translation"/>
    <property type="evidence" value="ECO:0007669"/>
    <property type="project" value="TreeGrafter"/>
</dbReference>
<dbReference type="GO" id="GO:0016740">
    <property type="term" value="F:transferase activity"/>
    <property type="evidence" value="ECO:0007669"/>
    <property type="project" value="InterPro"/>
</dbReference>
<dbReference type="HAMAP" id="MF_01320_B">
    <property type="entry name" value="Ribosomal_uL2_B"/>
    <property type="match status" value="1"/>
</dbReference>
<dbReference type="PROSITE" id="PS00467">
    <property type="entry name" value="RIBOSOMAL_L2"/>
    <property type="match status" value="1"/>
</dbReference>
<feature type="region of interest" description="Disordered" evidence="8">
    <location>
        <begin position="223"/>
        <end position="278"/>
    </location>
</feature>
<dbReference type="PIRSF" id="PIRSF002158">
    <property type="entry name" value="Ribosomal_L2"/>
    <property type="match status" value="1"/>
</dbReference>
<comment type="caution">
    <text evidence="11">The sequence shown here is derived from an EMBL/GenBank/DDBJ whole genome shotgun (WGS) entry which is preliminary data.</text>
</comment>
<protein>
    <recommendedName>
        <fullName evidence="6 7">Large ribosomal subunit protein uL2</fullName>
    </recommendedName>
</protein>
<dbReference type="SUPFAM" id="SSF50104">
    <property type="entry name" value="Translation proteins SH3-like domain"/>
    <property type="match status" value="1"/>
</dbReference>
<dbReference type="SMART" id="SM01382">
    <property type="entry name" value="Ribosomal_L2_C"/>
    <property type="match status" value="1"/>
</dbReference>
<dbReference type="AlphaFoldDB" id="A0A100YWL7"/>
<comment type="similarity">
    <text evidence="1 7">Belongs to the universal ribosomal protein uL2 family.</text>
</comment>
<dbReference type="Proteomes" id="UP000054078">
    <property type="component" value="Unassembled WGS sequence"/>
</dbReference>
<dbReference type="FunFam" id="4.10.950.10:FF:000001">
    <property type="entry name" value="50S ribosomal protein L2"/>
    <property type="match status" value="1"/>
</dbReference>
<sequence length="278" mass="30274">MAVKHLKPTSAGRRFQTVSDFSEITASKPEKSLTEPLRKKGGRNNNGRVTVRHQGGGNKRMYRRIDFKRLKDDVPAKVATIEYDPNRSARIALLHYVDGAKAYILAPEGLKVGDTVISGKTGVDIKPGNCMPLSEIPVGTLVHNVEFQPGKGAAMARSAGTSVQLMGKDNGYAILRLPSSELRRVLLTCRATIGEVGNAEHSNIVIGKAGRHRWAGVRPTVRGTVMNPVDHPHGGGEGKNHTSGRPSVTPWGKPTKGYKTRDPKKASNRLIIRRRKSK</sequence>
<dbReference type="InterPro" id="IPR022669">
    <property type="entry name" value="Ribosomal_uL2_C"/>
</dbReference>
<dbReference type="OrthoDB" id="9778722at2"/>
<dbReference type="PANTHER" id="PTHR13691">
    <property type="entry name" value="RIBOSOMAL PROTEIN L2"/>
    <property type="match status" value="1"/>
</dbReference>
<dbReference type="InterPro" id="IPR022666">
    <property type="entry name" value="Ribosomal_uL2_RNA-bd_dom"/>
</dbReference>
<dbReference type="Pfam" id="PF00181">
    <property type="entry name" value="Ribosomal_L2_N"/>
    <property type="match status" value="1"/>
</dbReference>
<evidence type="ECO:0000256" key="6">
    <source>
        <dbReference type="ARBA" id="ARBA00035242"/>
    </source>
</evidence>
<dbReference type="InterPro" id="IPR002171">
    <property type="entry name" value="Ribosomal_uL2"/>
</dbReference>
<dbReference type="InterPro" id="IPR022671">
    <property type="entry name" value="Ribosomal_uL2_CS"/>
</dbReference>
<keyword evidence="3 7" id="KW-0694">RNA-binding</keyword>
<evidence type="ECO:0000256" key="7">
    <source>
        <dbReference type="HAMAP-Rule" id="MF_01320"/>
    </source>
</evidence>
<dbReference type="SMART" id="SM01383">
    <property type="entry name" value="Ribosomal_L2"/>
    <property type="match status" value="1"/>
</dbReference>
<reference evidence="11 12" key="1">
    <citation type="submission" date="2015-12" db="EMBL/GenBank/DDBJ databases">
        <title>Draft Genome Sequence of Olsenella scatoligenes SK9K4T; a Producer of 3-Methylindole- (skatole) and 4-Methylphenol- (p-cresol) Isolated from Pig Feces.</title>
        <authorList>
            <person name="Li X."/>
            <person name="Borg B."/>
            <person name="Canibe N."/>
        </authorList>
    </citation>
    <scope>NUCLEOTIDE SEQUENCE [LARGE SCALE GENOMIC DNA]</scope>
    <source>
        <strain evidence="11 12">SK9K4</strain>
    </source>
</reference>
<evidence type="ECO:0000256" key="4">
    <source>
        <dbReference type="ARBA" id="ARBA00022980"/>
    </source>
</evidence>
<comment type="subunit">
    <text evidence="7">Part of the 50S ribosomal subunit. Forms a bridge to the 30S subunit in the 70S ribosome.</text>
</comment>
<dbReference type="InterPro" id="IPR005880">
    <property type="entry name" value="Ribosomal_uL2_bac/org-type"/>
</dbReference>
<dbReference type="FunFam" id="2.40.50.140:FF:000003">
    <property type="entry name" value="50S ribosomal protein L2"/>
    <property type="match status" value="1"/>
</dbReference>
<dbReference type="FunFam" id="2.30.30.30:FF:000001">
    <property type="entry name" value="50S ribosomal protein L2"/>
    <property type="match status" value="1"/>
</dbReference>
<feature type="domain" description="Large ribosomal subunit protein uL2 C-terminal" evidence="9">
    <location>
        <begin position="125"/>
        <end position="254"/>
    </location>
</feature>
<proteinExistence type="inferred from homology"/>
<evidence type="ECO:0000256" key="2">
    <source>
        <dbReference type="ARBA" id="ARBA00022730"/>
    </source>
</evidence>
<evidence type="ECO:0000259" key="9">
    <source>
        <dbReference type="SMART" id="SM01382"/>
    </source>
</evidence>
<organism evidence="11 12">
    <name type="scientific">Tractidigestivibacter scatoligenes</name>
    <name type="common">Olsenella scatoligenes</name>
    <dbReference type="NCBI Taxonomy" id="1299998"/>
    <lineage>
        <taxon>Bacteria</taxon>
        <taxon>Bacillati</taxon>
        <taxon>Actinomycetota</taxon>
        <taxon>Coriobacteriia</taxon>
        <taxon>Coriobacteriales</taxon>
        <taxon>Atopobiaceae</taxon>
        <taxon>Tractidigestivibacter</taxon>
    </lineage>
</organism>
<evidence type="ECO:0000256" key="3">
    <source>
        <dbReference type="ARBA" id="ARBA00022884"/>
    </source>
</evidence>
<dbReference type="GO" id="GO:0019843">
    <property type="term" value="F:rRNA binding"/>
    <property type="evidence" value="ECO:0007669"/>
    <property type="project" value="UniProtKB-UniRule"/>
</dbReference>
<dbReference type="InterPro" id="IPR014722">
    <property type="entry name" value="Rib_uL2_dom2"/>
</dbReference>
<evidence type="ECO:0000256" key="8">
    <source>
        <dbReference type="SAM" id="MobiDB-lite"/>
    </source>
</evidence>
<dbReference type="SUPFAM" id="SSF50249">
    <property type="entry name" value="Nucleic acid-binding proteins"/>
    <property type="match status" value="1"/>
</dbReference>
<comment type="function">
    <text evidence="7">One of the primary rRNA binding proteins. Required for association of the 30S and 50S subunits to form the 70S ribosome, for tRNA binding and peptide bond formation. It has been suggested to have peptidyltransferase activity; this is somewhat controversial. Makes several contacts with the 16S rRNA in the 70S ribosome.</text>
</comment>
<dbReference type="Gene3D" id="2.30.30.30">
    <property type="match status" value="1"/>
</dbReference>
<evidence type="ECO:0000313" key="11">
    <source>
        <dbReference type="EMBL" id="KUH59046.1"/>
    </source>
</evidence>
<dbReference type="Pfam" id="PF03947">
    <property type="entry name" value="Ribosomal_L2_C"/>
    <property type="match status" value="1"/>
</dbReference>
<name>A0A100YWL7_TRASO</name>
<dbReference type="RefSeq" id="WP_059052925.1">
    <property type="nucleotide sequence ID" value="NZ_LOJF01000001.1"/>
</dbReference>
<dbReference type="Gene3D" id="2.40.50.140">
    <property type="entry name" value="Nucleic acid-binding proteins"/>
    <property type="match status" value="1"/>
</dbReference>
<evidence type="ECO:0000256" key="5">
    <source>
        <dbReference type="ARBA" id="ARBA00023274"/>
    </source>
</evidence>
<feature type="domain" description="Large ribosomal subunit protein uL2 RNA-binding" evidence="10">
    <location>
        <begin position="42"/>
        <end position="118"/>
    </location>
</feature>
<dbReference type="GO" id="GO:0003735">
    <property type="term" value="F:structural constituent of ribosome"/>
    <property type="evidence" value="ECO:0007669"/>
    <property type="project" value="InterPro"/>
</dbReference>
<feature type="region of interest" description="Disordered" evidence="8">
    <location>
        <begin position="26"/>
        <end position="58"/>
    </location>
</feature>
<keyword evidence="2 7" id="KW-0699">rRNA-binding</keyword>
<dbReference type="InterPro" id="IPR014726">
    <property type="entry name" value="Ribosomal_uL2_dom3"/>
</dbReference>
<dbReference type="PANTHER" id="PTHR13691:SF5">
    <property type="entry name" value="LARGE RIBOSOMAL SUBUNIT PROTEIN UL2M"/>
    <property type="match status" value="1"/>
</dbReference>
<dbReference type="GO" id="GO:0015934">
    <property type="term" value="C:large ribosomal subunit"/>
    <property type="evidence" value="ECO:0007669"/>
    <property type="project" value="InterPro"/>
</dbReference>
<feature type="compositionally biased region" description="Basic and acidic residues" evidence="8">
    <location>
        <begin position="230"/>
        <end position="240"/>
    </location>
</feature>
<dbReference type="InterPro" id="IPR012340">
    <property type="entry name" value="NA-bd_OB-fold"/>
</dbReference>
<keyword evidence="4 7" id="KW-0689">Ribosomal protein</keyword>
<dbReference type="Gene3D" id="4.10.950.10">
    <property type="entry name" value="Ribosomal protein L2, domain 3"/>
    <property type="match status" value="1"/>
</dbReference>
<dbReference type="STRING" id="1299998.AUL39_01545"/>
<evidence type="ECO:0000313" key="12">
    <source>
        <dbReference type="Proteomes" id="UP000054078"/>
    </source>
</evidence>
<gene>
    <name evidence="7 11" type="primary">rplB</name>
    <name evidence="11" type="ORF">AUL39_01545</name>
</gene>
<dbReference type="EMBL" id="LOJF01000001">
    <property type="protein sequence ID" value="KUH59046.1"/>
    <property type="molecule type" value="Genomic_DNA"/>
</dbReference>